<proteinExistence type="predicted"/>
<keyword evidence="1" id="KW-0808">Transferase</keyword>
<reference evidence="4" key="1">
    <citation type="submission" date="2019-12" db="EMBL/GenBank/DDBJ databases">
        <authorList>
            <person name="Scholes J."/>
        </authorList>
    </citation>
    <scope>NUCLEOTIDE SEQUENCE</scope>
</reference>
<dbReference type="EMBL" id="CACSLK010011313">
    <property type="protein sequence ID" value="CAA0813434.1"/>
    <property type="molecule type" value="Genomic_DNA"/>
</dbReference>
<name>A0A9N7MKC6_STRHE</name>
<evidence type="ECO:0000256" key="3">
    <source>
        <dbReference type="SAM" id="Coils"/>
    </source>
</evidence>
<evidence type="ECO:0000313" key="5">
    <source>
        <dbReference type="Proteomes" id="UP001153555"/>
    </source>
</evidence>
<dbReference type="InterPro" id="IPR023213">
    <property type="entry name" value="CAT-like_dom_sf"/>
</dbReference>
<dbReference type="OrthoDB" id="877552at2759"/>
<evidence type="ECO:0000256" key="1">
    <source>
        <dbReference type="ARBA" id="ARBA00022679"/>
    </source>
</evidence>
<dbReference type="GO" id="GO:0016747">
    <property type="term" value="F:acyltransferase activity, transferring groups other than amino-acyl groups"/>
    <property type="evidence" value="ECO:0007669"/>
    <property type="project" value="UniProtKB-ARBA"/>
</dbReference>
<evidence type="ECO:0000313" key="4">
    <source>
        <dbReference type="EMBL" id="CAA0813434.1"/>
    </source>
</evidence>
<gene>
    <name evidence="4" type="ORF">SHERM_13993</name>
</gene>
<comment type="caution">
    <text evidence="4">The sequence shown here is derived from an EMBL/GenBank/DDBJ whole genome shotgun (WGS) entry which is preliminary data.</text>
</comment>
<keyword evidence="3" id="KW-0175">Coiled coil</keyword>
<dbReference type="InterPro" id="IPR051504">
    <property type="entry name" value="Plant_metabolite_acyltrans"/>
</dbReference>
<accession>A0A9N7MKC6</accession>
<evidence type="ECO:0000256" key="2">
    <source>
        <dbReference type="ARBA" id="ARBA00023315"/>
    </source>
</evidence>
<dbReference type="AlphaFoldDB" id="A0A9N7MKC6"/>
<dbReference type="Pfam" id="PF02458">
    <property type="entry name" value="Transferase"/>
    <property type="match status" value="2"/>
</dbReference>
<keyword evidence="2" id="KW-0012">Acyltransferase</keyword>
<organism evidence="4 5">
    <name type="scientific">Striga hermonthica</name>
    <name type="common">Purple witchweed</name>
    <name type="synonym">Buchnera hermonthica</name>
    <dbReference type="NCBI Taxonomy" id="68872"/>
    <lineage>
        <taxon>Eukaryota</taxon>
        <taxon>Viridiplantae</taxon>
        <taxon>Streptophyta</taxon>
        <taxon>Embryophyta</taxon>
        <taxon>Tracheophyta</taxon>
        <taxon>Spermatophyta</taxon>
        <taxon>Magnoliopsida</taxon>
        <taxon>eudicotyledons</taxon>
        <taxon>Gunneridae</taxon>
        <taxon>Pentapetalae</taxon>
        <taxon>asterids</taxon>
        <taxon>lamiids</taxon>
        <taxon>Lamiales</taxon>
        <taxon>Orobanchaceae</taxon>
        <taxon>Buchnereae</taxon>
        <taxon>Striga</taxon>
    </lineage>
</organism>
<feature type="coiled-coil region" evidence="3">
    <location>
        <begin position="350"/>
        <end position="377"/>
    </location>
</feature>
<protein>
    <submittedName>
        <fullName evidence="4">HXXXD-type acyl-transferase family protein</fullName>
    </submittedName>
</protein>
<dbReference type="Proteomes" id="UP001153555">
    <property type="component" value="Unassembled WGS sequence"/>
</dbReference>
<dbReference type="Gene3D" id="3.30.559.10">
    <property type="entry name" value="Chloramphenicol acetyltransferase-like domain"/>
    <property type="match status" value="2"/>
</dbReference>
<sequence length="455" mass="50063">MTALIESCRVGPPPDSAAERSLPLTFQDIFWLHFHPIRRLLFYELSCSKPEFLDNLVPKLKHSLARVLEHYFPLAGNIVYPSDTSQDKPVIRFAPGDSIPLAIFESGDDFDLLVGNQPREADAFYNYIPQLPDIATDKSGRKLLQLLALQVTLFPGRGVCIGITNHHVAGDASSIVGFIRAWASKCKLDGAEESRGDSLPVFDRSVIKDPRGFGSFIWNQVKRKPLTLSPFPLPTERVRATYILSRAQIEKLKDFVLAKVPGFAHLSSFVVTSAYVWTCLAKSRVGGGGAAADDDDDVEFFMFTADIRARVDPPVPGNYFGNCLSGGLGRARHEELIGPGGFLLAAQAIAEQVKNVVNDKDRVLERLEDRIEEMRSIVGRRVFSVSGSNRVDLYGADFGLGRARKVETLSIDAEKYAMSLCKPRDVEGGLEIGLSLPKVVMDVFAGLFSDGLKGF</sequence>
<dbReference type="PANTHER" id="PTHR31625">
    <property type="match status" value="1"/>
</dbReference>
<dbReference type="SUPFAM" id="SSF52777">
    <property type="entry name" value="CoA-dependent acyltransferases"/>
    <property type="match status" value="1"/>
</dbReference>
<keyword evidence="5" id="KW-1185">Reference proteome</keyword>